<organism evidence="2">
    <name type="scientific">Rhizophagus irregularis (strain DAOM 181602 / DAOM 197198 / MUCL 43194)</name>
    <name type="common">Arbuscular mycorrhizal fungus</name>
    <name type="synonym">Glomus intraradices</name>
    <dbReference type="NCBI Taxonomy" id="747089"/>
    <lineage>
        <taxon>Eukaryota</taxon>
        <taxon>Fungi</taxon>
        <taxon>Fungi incertae sedis</taxon>
        <taxon>Mucoromycota</taxon>
        <taxon>Glomeromycotina</taxon>
        <taxon>Glomeromycetes</taxon>
        <taxon>Glomerales</taxon>
        <taxon>Glomeraceae</taxon>
        <taxon>Rhizophagus</taxon>
    </lineage>
</organism>
<evidence type="ECO:0000313" key="2">
    <source>
        <dbReference type="EMBL" id="ESA00167.1"/>
    </source>
</evidence>
<feature type="signal peptide" evidence="1">
    <location>
        <begin position="1"/>
        <end position="15"/>
    </location>
</feature>
<dbReference type="AlphaFoldDB" id="U9SYI2"/>
<evidence type="ECO:0000256" key="1">
    <source>
        <dbReference type="SAM" id="SignalP"/>
    </source>
</evidence>
<sequence>MQILGFLVMLSRLESILELILNSKDSESPEFKTTFAIKTDSREIDDHRPAIVANQNFSN</sequence>
<dbReference type="EMBL" id="KI297403">
    <property type="protein sequence ID" value="ESA00167.1"/>
    <property type="molecule type" value="Genomic_DNA"/>
</dbReference>
<protein>
    <submittedName>
        <fullName evidence="2">Uncharacterized protein</fullName>
    </submittedName>
</protein>
<proteinExistence type="predicted"/>
<dbReference type="HOGENOM" id="CLU_2962024_0_0_1"/>
<accession>U9SYI2</accession>
<gene>
    <name evidence="2" type="ORF">GLOINDRAFT_8769</name>
</gene>
<name>U9SYI2_RHIID</name>
<reference evidence="2" key="1">
    <citation type="submission" date="2013-07" db="EMBL/GenBank/DDBJ databases">
        <title>The genome of an arbuscular mycorrhizal fungus provides insights into the evolution of the oldest plant symbiosis.</title>
        <authorList>
            <consortium name="DOE Joint Genome Institute"/>
            <person name="Tisserant E."/>
            <person name="Malbreil M."/>
            <person name="Kuo A."/>
            <person name="Kohler A."/>
            <person name="Symeonidi A."/>
            <person name="Balestrini R."/>
            <person name="Charron P."/>
            <person name="Duensing N."/>
            <person name="Frei-dit-Frey N."/>
            <person name="Gianinazzi-Pearson V."/>
            <person name="Gilbert B."/>
            <person name="Handa Y."/>
            <person name="Hijri M."/>
            <person name="Kaul R."/>
            <person name="Kawaguchi M."/>
            <person name="Krajinski F."/>
            <person name="Lammers P."/>
            <person name="Lapierre D."/>
            <person name="Masclaux F.G."/>
            <person name="Murat C."/>
            <person name="Morin E."/>
            <person name="Ndikumana S."/>
            <person name="Pagni M."/>
            <person name="Petitpierre D."/>
            <person name="Requena N."/>
            <person name="Rosikiewicz P."/>
            <person name="Riley R."/>
            <person name="Saito K."/>
            <person name="San Clemente H."/>
            <person name="Shapiro H."/>
            <person name="van Tuinen D."/>
            <person name="Becard G."/>
            <person name="Bonfante P."/>
            <person name="Paszkowski U."/>
            <person name="Shachar-Hill Y."/>
            <person name="Young J.P."/>
            <person name="Sanders I.R."/>
            <person name="Henrissat B."/>
            <person name="Rensing S.A."/>
            <person name="Grigoriev I.V."/>
            <person name="Corradi N."/>
            <person name="Roux C."/>
            <person name="Martin F."/>
        </authorList>
    </citation>
    <scope>NUCLEOTIDE SEQUENCE</scope>
    <source>
        <strain evidence="2">DAOM 197198</strain>
    </source>
</reference>
<keyword evidence="1" id="KW-0732">Signal</keyword>
<feature type="chain" id="PRO_5012135848" evidence="1">
    <location>
        <begin position="16"/>
        <end position="59"/>
    </location>
</feature>